<name>A0A948TNV5_9BACT</name>
<gene>
    <name evidence="2" type="ORF">H9928_10115</name>
</gene>
<evidence type="ECO:0000313" key="3">
    <source>
        <dbReference type="Proteomes" id="UP000784286"/>
    </source>
</evidence>
<comment type="caution">
    <text evidence="2">The sequence shown here is derived from an EMBL/GenBank/DDBJ whole genome shotgun (WGS) entry which is preliminary data.</text>
</comment>
<dbReference type="AlphaFoldDB" id="A0A948TNV5"/>
<feature type="chain" id="PRO_5037490115" evidence="1">
    <location>
        <begin position="20"/>
        <end position="138"/>
    </location>
</feature>
<dbReference type="Proteomes" id="UP000784286">
    <property type="component" value="Unassembled WGS sequence"/>
</dbReference>
<proteinExistence type="predicted"/>
<evidence type="ECO:0000313" key="2">
    <source>
        <dbReference type="EMBL" id="MBU3856886.1"/>
    </source>
</evidence>
<protein>
    <submittedName>
        <fullName evidence="2">Uncharacterized protein</fullName>
    </submittedName>
</protein>
<organism evidence="2 3">
    <name type="scientific">Candidatus Phocaeicola excrementipullorum</name>
    <dbReference type="NCBI Taxonomy" id="2838731"/>
    <lineage>
        <taxon>Bacteria</taxon>
        <taxon>Pseudomonadati</taxon>
        <taxon>Bacteroidota</taxon>
        <taxon>Bacteroidia</taxon>
        <taxon>Bacteroidales</taxon>
        <taxon>Bacteroidaceae</taxon>
        <taxon>Phocaeicola</taxon>
    </lineage>
</organism>
<evidence type="ECO:0000256" key="1">
    <source>
        <dbReference type="SAM" id="SignalP"/>
    </source>
</evidence>
<reference evidence="2" key="1">
    <citation type="journal article" date="2021" name="PeerJ">
        <title>Extensive microbial diversity within the chicken gut microbiome revealed by metagenomics and culture.</title>
        <authorList>
            <person name="Gilroy R."/>
            <person name="Ravi A."/>
            <person name="Getino M."/>
            <person name="Pursley I."/>
            <person name="Horton D.L."/>
            <person name="Alikhan N.F."/>
            <person name="Baker D."/>
            <person name="Gharbi K."/>
            <person name="Hall N."/>
            <person name="Watson M."/>
            <person name="Adriaenssens E.M."/>
            <person name="Foster-Nyarko E."/>
            <person name="Jarju S."/>
            <person name="Secka A."/>
            <person name="Antonio M."/>
            <person name="Oren A."/>
            <person name="Chaudhuri R.R."/>
            <person name="La Ragione R."/>
            <person name="Hildebrand F."/>
            <person name="Pallen M.J."/>
        </authorList>
    </citation>
    <scope>NUCLEOTIDE SEQUENCE</scope>
    <source>
        <strain evidence="2">8470</strain>
    </source>
</reference>
<reference evidence="2" key="2">
    <citation type="submission" date="2021-04" db="EMBL/GenBank/DDBJ databases">
        <authorList>
            <person name="Gilroy R."/>
        </authorList>
    </citation>
    <scope>NUCLEOTIDE SEQUENCE</scope>
    <source>
        <strain evidence="2">8470</strain>
    </source>
</reference>
<keyword evidence="1" id="KW-0732">Signal</keyword>
<sequence length="138" mass="15858">MKKLKLICFCMFCFFPALCLKGQNVDFSVARDGNEVIYKVVNHGEKFVLLRETYVNLGTGSHLFIRCKKPDGKICDYILPVQNKQIIKVELGESYVRTIDISRYIPDGSIEKISAVASLSFRDEQGRYKIVRMEKEIP</sequence>
<dbReference type="EMBL" id="JAHLFJ010000088">
    <property type="protein sequence ID" value="MBU3856886.1"/>
    <property type="molecule type" value="Genomic_DNA"/>
</dbReference>
<accession>A0A948TNV5</accession>
<feature type="signal peptide" evidence="1">
    <location>
        <begin position="1"/>
        <end position="19"/>
    </location>
</feature>